<name>A0A1H9RI72_9BACI</name>
<evidence type="ECO:0000313" key="1">
    <source>
        <dbReference type="EMBL" id="SER71693.1"/>
    </source>
</evidence>
<dbReference type="AlphaFoldDB" id="A0A1H9RI72"/>
<dbReference type="Proteomes" id="UP000199318">
    <property type="component" value="Unassembled WGS sequence"/>
</dbReference>
<accession>A0A1H9RI72</accession>
<evidence type="ECO:0000313" key="2">
    <source>
        <dbReference type="Proteomes" id="UP000199318"/>
    </source>
</evidence>
<sequence>MYSLETGHICWRIVRPCNIFVAFAVRSGNLECCFRFRLIALTAAFRMKDAYHQLRSGVVHRSFHPSGQASLSNRLADPLLMREKMNAGLVAAVHGTHSILLHSLMQLGSIWFRYGSNRMAESPKRRFVLFCCYLTIPASQKGKHK</sequence>
<protein>
    <submittedName>
        <fullName evidence="1">Uncharacterized protein</fullName>
    </submittedName>
</protein>
<dbReference type="EMBL" id="FOGV01000004">
    <property type="protein sequence ID" value="SER71693.1"/>
    <property type="molecule type" value="Genomic_DNA"/>
</dbReference>
<reference evidence="2" key="1">
    <citation type="submission" date="2016-10" db="EMBL/GenBank/DDBJ databases">
        <authorList>
            <person name="de Groot N.N."/>
        </authorList>
    </citation>
    <scope>NUCLEOTIDE SEQUENCE [LARGE SCALE GENOMIC DNA]</scope>
    <source>
        <strain evidence="2">10nlg</strain>
    </source>
</reference>
<keyword evidence="2" id="KW-1185">Reference proteome</keyword>
<gene>
    <name evidence="1" type="ORF">SAMN05444126_104140</name>
</gene>
<comment type="caution">
    <text evidence="1">The sequence shown here is derived from an EMBL/GenBank/DDBJ whole genome shotgun (WGS) entry which is preliminary data.</text>
</comment>
<organism evidence="1 2">
    <name type="scientific">Salisediminibacterium halotolerans</name>
    <dbReference type="NCBI Taxonomy" id="517425"/>
    <lineage>
        <taxon>Bacteria</taxon>
        <taxon>Bacillati</taxon>
        <taxon>Bacillota</taxon>
        <taxon>Bacilli</taxon>
        <taxon>Bacillales</taxon>
        <taxon>Bacillaceae</taxon>
        <taxon>Salisediminibacterium</taxon>
    </lineage>
</organism>
<proteinExistence type="predicted"/>